<dbReference type="OrthoDB" id="6723970at2759"/>
<dbReference type="EMBL" id="CAKOFQ010006838">
    <property type="protein sequence ID" value="CAH1975692.1"/>
    <property type="molecule type" value="Genomic_DNA"/>
</dbReference>
<evidence type="ECO:0000313" key="2">
    <source>
        <dbReference type="Proteomes" id="UP001152888"/>
    </source>
</evidence>
<organism evidence="1 2">
    <name type="scientific">Acanthoscelides obtectus</name>
    <name type="common">Bean weevil</name>
    <name type="synonym">Bruchus obtectus</name>
    <dbReference type="NCBI Taxonomy" id="200917"/>
    <lineage>
        <taxon>Eukaryota</taxon>
        <taxon>Metazoa</taxon>
        <taxon>Ecdysozoa</taxon>
        <taxon>Arthropoda</taxon>
        <taxon>Hexapoda</taxon>
        <taxon>Insecta</taxon>
        <taxon>Pterygota</taxon>
        <taxon>Neoptera</taxon>
        <taxon>Endopterygota</taxon>
        <taxon>Coleoptera</taxon>
        <taxon>Polyphaga</taxon>
        <taxon>Cucujiformia</taxon>
        <taxon>Chrysomeloidea</taxon>
        <taxon>Chrysomelidae</taxon>
        <taxon>Bruchinae</taxon>
        <taxon>Bruchini</taxon>
        <taxon>Acanthoscelides</taxon>
    </lineage>
</organism>
<dbReference type="AlphaFoldDB" id="A0A9P0KIW9"/>
<keyword evidence="2" id="KW-1185">Reference proteome</keyword>
<name>A0A9P0KIW9_ACAOB</name>
<dbReference type="Proteomes" id="UP001152888">
    <property type="component" value="Unassembled WGS sequence"/>
</dbReference>
<sequence>MKSALEFSFYQCLNVLNNIRYRNENAKQTPENHLRNFDSNICFNLPIAITGNLETTLENKQELQNYPEIHHDLRYFYLRIAERSDQP</sequence>
<comment type="caution">
    <text evidence="1">The sequence shown here is derived from an EMBL/GenBank/DDBJ whole genome shotgun (WGS) entry which is preliminary data.</text>
</comment>
<proteinExistence type="predicted"/>
<protein>
    <submittedName>
        <fullName evidence="1">Uncharacterized protein</fullName>
    </submittedName>
</protein>
<reference evidence="1" key="1">
    <citation type="submission" date="2022-03" db="EMBL/GenBank/DDBJ databases">
        <authorList>
            <person name="Sayadi A."/>
        </authorList>
    </citation>
    <scope>NUCLEOTIDE SEQUENCE</scope>
</reference>
<evidence type="ECO:0000313" key="1">
    <source>
        <dbReference type="EMBL" id="CAH1975692.1"/>
    </source>
</evidence>
<gene>
    <name evidence="1" type="ORF">ACAOBT_LOCUS11725</name>
</gene>
<accession>A0A9P0KIW9</accession>